<evidence type="ECO:0000256" key="1">
    <source>
        <dbReference type="SAM" id="Phobius"/>
    </source>
</evidence>
<dbReference type="EMBL" id="JAACJJ010000016">
    <property type="protein sequence ID" value="KAF5324320.1"/>
    <property type="molecule type" value="Genomic_DNA"/>
</dbReference>
<feature type="transmembrane region" description="Helical" evidence="1">
    <location>
        <begin position="175"/>
        <end position="195"/>
    </location>
</feature>
<accession>A0A8H5BJ34</accession>
<keyword evidence="1" id="KW-0472">Membrane</keyword>
<proteinExistence type="predicted"/>
<protein>
    <submittedName>
        <fullName evidence="2">Uncharacterized protein</fullName>
    </submittedName>
</protein>
<gene>
    <name evidence="2" type="ORF">D9619_011085</name>
</gene>
<keyword evidence="3" id="KW-1185">Reference proteome</keyword>
<feature type="transmembrane region" description="Helical" evidence="1">
    <location>
        <begin position="99"/>
        <end position="122"/>
    </location>
</feature>
<evidence type="ECO:0000313" key="2">
    <source>
        <dbReference type="EMBL" id="KAF5324320.1"/>
    </source>
</evidence>
<keyword evidence="1" id="KW-0812">Transmembrane</keyword>
<feature type="transmembrane region" description="Helical" evidence="1">
    <location>
        <begin position="129"/>
        <end position="149"/>
    </location>
</feature>
<dbReference type="Proteomes" id="UP000567179">
    <property type="component" value="Unassembled WGS sequence"/>
</dbReference>
<sequence length="285" mass="31831">MFHDLSPEMAGLVSNWCNTLLYGMTVVTYFLCMYLLIKRISERSRTVTWILAGTSTIQFILATVNVTVALLALLDGFIYTENIPTRAHLYWINPAAKSLIISKAVYITNSVVGDFVLIWRLYMVWGKNIYVCILPFILTCCTAITGSIADSKIAAISDDVAPGNIPDLVPWVSSYRYLSIAAQFVLISLIAGMIWRHTRQNPLAKSRYTPLITRAGTIPVQMMTQISTIVPCLIIIRVEIWVMPSDVTSRRQYINTQPVISLSGDREQDLSVQVTVVTLKASDSV</sequence>
<dbReference type="OrthoDB" id="3250682at2759"/>
<reference evidence="2 3" key="1">
    <citation type="journal article" date="2020" name="ISME J.">
        <title>Uncovering the hidden diversity of litter-decomposition mechanisms in mushroom-forming fungi.</title>
        <authorList>
            <person name="Floudas D."/>
            <person name="Bentzer J."/>
            <person name="Ahren D."/>
            <person name="Johansson T."/>
            <person name="Persson P."/>
            <person name="Tunlid A."/>
        </authorList>
    </citation>
    <scope>NUCLEOTIDE SEQUENCE [LARGE SCALE GENOMIC DNA]</scope>
    <source>
        <strain evidence="2 3">CBS 101986</strain>
    </source>
</reference>
<comment type="caution">
    <text evidence="2">The sequence shown here is derived from an EMBL/GenBank/DDBJ whole genome shotgun (WGS) entry which is preliminary data.</text>
</comment>
<organism evidence="2 3">
    <name type="scientific">Psilocybe cf. subviscida</name>
    <dbReference type="NCBI Taxonomy" id="2480587"/>
    <lineage>
        <taxon>Eukaryota</taxon>
        <taxon>Fungi</taxon>
        <taxon>Dikarya</taxon>
        <taxon>Basidiomycota</taxon>
        <taxon>Agaricomycotina</taxon>
        <taxon>Agaricomycetes</taxon>
        <taxon>Agaricomycetidae</taxon>
        <taxon>Agaricales</taxon>
        <taxon>Agaricineae</taxon>
        <taxon>Strophariaceae</taxon>
        <taxon>Psilocybe</taxon>
    </lineage>
</organism>
<name>A0A8H5BJ34_9AGAR</name>
<dbReference type="AlphaFoldDB" id="A0A8H5BJ34"/>
<feature type="transmembrane region" description="Helical" evidence="1">
    <location>
        <begin position="49"/>
        <end position="79"/>
    </location>
</feature>
<evidence type="ECO:0000313" key="3">
    <source>
        <dbReference type="Proteomes" id="UP000567179"/>
    </source>
</evidence>
<keyword evidence="1" id="KW-1133">Transmembrane helix</keyword>
<feature type="transmembrane region" description="Helical" evidence="1">
    <location>
        <begin position="20"/>
        <end position="37"/>
    </location>
</feature>